<dbReference type="STRING" id="649747.HMPREF0083_05213"/>
<dbReference type="InterPro" id="IPR018540">
    <property type="entry name" value="Spo0E-like"/>
</dbReference>
<dbReference type="PATRIC" id="fig|649747.3.peg.4689"/>
<dbReference type="SUPFAM" id="SSF140500">
    <property type="entry name" value="BAS1536-like"/>
    <property type="match status" value="1"/>
</dbReference>
<gene>
    <name evidence="1" type="ORF">HMPREF0083_05213</name>
</gene>
<dbReference type="GO" id="GO:0046983">
    <property type="term" value="F:protein dimerization activity"/>
    <property type="evidence" value="ECO:0007669"/>
    <property type="project" value="InterPro"/>
</dbReference>
<keyword evidence="2" id="KW-1185">Reference proteome</keyword>
<dbReference type="Gene3D" id="4.10.280.10">
    <property type="entry name" value="Helix-loop-helix DNA-binding domain"/>
    <property type="match status" value="1"/>
</dbReference>
<accession>U1Y3H9</accession>
<dbReference type="EMBL" id="AWSJ01000318">
    <property type="protein sequence ID" value="ERI06727.1"/>
    <property type="molecule type" value="Genomic_DNA"/>
</dbReference>
<dbReference type="Proteomes" id="UP000016511">
    <property type="component" value="Unassembled WGS sequence"/>
</dbReference>
<dbReference type="HOGENOM" id="CLU_2931042_0_0_9"/>
<proteinExistence type="predicted"/>
<dbReference type="AlphaFoldDB" id="U1Y3H9"/>
<protein>
    <submittedName>
        <fullName evidence="1">Aspartyl-phosphate phosphatase spo0E domain protein</fullName>
    </submittedName>
</protein>
<evidence type="ECO:0000313" key="1">
    <source>
        <dbReference type="EMBL" id="ERI06727.1"/>
    </source>
</evidence>
<dbReference type="InterPro" id="IPR037208">
    <property type="entry name" value="Spo0E-like_sf"/>
</dbReference>
<reference evidence="1 2" key="1">
    <citation type="submission" date="2013-08" db="EMBL/GenBank/DDBJ databases">
        <authorList>
            <person name="Weinstock G."/>
            <person name="Sodergren E."/>
            <person name="Wylie T."/>
            <person name="Fulton L."/>
            <person name="Fulton R."/>
            <person name="Fronick C."/>
            <person name="O'Laughlin M."/>
            <person name="Godfrey J."/>
            <person name="Miner T."/>
            <person name="Herter B."/>
            <person name="Appelbaum E."/>
            <person name="Cordes M."/>
            <person name="Lek S."/>
            <person name="Wollam A."/>
            <person name="Pepin K.H."/>
            <person name="Palsikar V.B."/>
            <person name="Mitreva M."/>
            <person name="Wilson R.K."/>
        </authorList>
    </citation>
    <scope>NUCLEOTIDE SEQUENCE [LARGE SCALE GENOMIC DNA]</scope>
    <source>
        <strain evidence="1 2">ATCC 12856</strain>
    </source>
</reference>
<evidence type="ECO:0000313" key="2">
    <source>
        <dbReference type="Proteomes" id="UP000016511"/>
    </source>
</evidence>
<dbReference type="Pfam" id="PF09388">
    <property type="entry name" value="SpoOE-like"/>
    <property type="match status" value="1"/>
</dbReference>
<organism evidence="1 2">
    <name type="scientific">Aneurinibacillus aneurinilyticus ATCC 12856</name>
    <dbReference type="NCBI Taxonomy" id="649747"/>
    <lineage>
        <taxon>Bacteria</taxon>
        <taxon>Bacillati</taxon>
        <taxon>Bacillota</taxon>
        <taxon>Bacilli</taxon>
        <taxon>Bacillales</taxon>
        <taxon>Paenibacillaceae</taxon>
        <taxon>Aneurinibacillus group</taxon>
        <taxon>Aneurinibacillus</taxon>
    </lineage>
</organism>
<name>U1Y3H9_ANEAE</name>
<dbReference type="GO" id="GO:0043937">
    <property type="term" value="P:regulation of sporulation"/>
    <property type="evidence" value="ECO:0007669"/>
    <property type="project" value="InterPro"/>
</dbReference>
<comment type="caution">
    <text evidence="1">The sequence shown here is derived from an EMBL/GenBank/DDBJ whole genome shotgun (WGS) entry which is preliminary data.</text>
</comment>
<sequence length="66" mass="7923">MNREECNHMSLAVEIEQKRSIMVEVAKQKNFNLSHPDVLRASQELDRLIEKQMKQIRKRNEQTESR</sequence>
<dbReference type="InterPro" id="IPR036638">
    <property type="entry name" value="HLH_DNA-bd_sf"/>
</dbReference>